<dbReference type="AlphaFoldDB" id="A0A7D9I2D1"/>
<comment type="caution">
    <text evidence="1">The sequence shown here is derived from an EMBL/GenBank/DDBJ whole genome shotgun (WGS) entry which is preliminary data.</text>
</comment>
<accession>A0A7D9I2D1</accession>
<keyword evidence="2" id="KW-1185">Reference proteome</keyword>
<sequence length="356" mass="41070">MQVDSPGHCGLLGAGSTLDVNRNVILQNQIIKSTEVKNSNGMELESLKRQLAYLEESNVEVKTLVTDRHTQVSAYMAQERPNIKHTYDVWHLAKAALQNLSNCFMSASIGEKKRLLKIAKTKKFQAIKPWIVSIINHIYWVTSSSKHEDEKEEKWLSLLNHIVNVHVHKDFELFRVCTHEVLDREWLKPGSAAYKKLEENLTRPRLITAIRKLSDYHQTSSLEAKHALDNQFATKKIYYPYHSLMARLFCSNMHFNENSQRKQAKTKEGEDRWVVIYPKAHKGGKSIARKIKEEATYKYIEAVQLESLKLRAKYRTLKRAQKHANHVLPKEPMSLVEKYLGGNQAESKASVVARRV</sequence>
<dbReference type="EMBL" id="CACRXK020002811">
    <property type="protein sequence ID" value="CAB3996155.1"/>
    <property type="molecule type" value="Genomic_DNA"/>
</dbReference>
<evidence type="ECO:0000313" key="2">
    <source>
        <dbReference type="Proteomes" id="UP001152795"/>
    </source>
</evidence>
<dbReference type="Proteomes" id="UP001152795">
    <property type="component" value="Unassembled WGS sequence"/>
</dbReference>
<proteinExistence type="predicted"/>
<protein>
    <submittedName>
        <fullName evidence="1">Uncharacterized protein</fullName>
    </submittedName>
</protein>
<evidence type="ECO:0000313" key="1">
    <source>
        <dbReference type="EMBL" id="CAB3996155.1"/>
    </source>
</evidence>
<reference evidence="1" key="1">
    <citation type="submission" date="2020-04" db="EMBL/GenBank/DDBJ databases">
        <authorList>
            <person name="Alioto T."/>
            <person name="Alioto T."/>
            <person name="Gomez Garrido J."/>
        </authorList>
    </citation>
    <scope>NUCLEOTIDE SEQUENCE</scope>
    <source>
        <strain evidence="1">A484AB</strain>
    </source>
</reference>
<name>A0A7D9I2D1_PARCT</name>
<dbReference type="PANTHER" id="PTHR31751:SF42">
    <property type="entry name" value="PROTEIN CBG10204"/>
    <property type="match status" value="1"/>
</dbReference>
<dbReference type="PANTHER" id="PTHR31751">
    <property type="entry name" value="SI:CH211-108C17.2-RELATED-RELATED"/>
    <property type="match status" value="1"/>
</dbReference>
<dbReference type="OrthoDB" id="6141328at2759"/>
<gene>
    <name evidence="1" type="ORF">PACLA_8A028419</name>
</gene>
<organism evidence="1 2">
    <name type="scientific">Paramuricea clavata</name>
    <name type="common">Red gorgonian</name>
    <name type="synonym">Violescent sea-whip</name>
    <dbReference type="NCBI Taxonomy" id="317549"/>
    <lineage>
        <taxon>Eukaryota</taxon>
        <taxon>Metazoa</taxon>
        <taxon>Cnidaria</taxon>
        <taxon>Anthozoa</taxon>
        <taxon>Octocorallia</taxon>
        <taxon>Malacalcyonacea</taxon>
        <taxon>Plexauridae</taxon>
        <taxon>Paramuricea</taxon>
    </lineage>
</organism>